<dbReference type="RefSeq" id="WP_330646880.1">
    <property type="nucleotide sequence ID" value="NZ_CP135444.1"/>
</dbReference>
<feature type="transmembrane region" description="Helical" evidence="8">
    <location>
        <begin position="166"/>
        <end position="188"/>
    </location>
</feature>
<proteinExistence type="predicted"/>
<keyword evidence="4" id="KW-0997">Cell inner membrane</keyword>
<keyword evidence="2" id="KW-0813">Transport</keyword>
<dbReference type="EMBL" id="CP135444">
    <property type="protein sequence ID" value="WRY35137.1"/>
    <property type="molecule type" value="Genomic_DNA"/>
</dbReference>
<dbReference type="Proteomes" id="UP001623290">
    <property type="component" value="Plasmid unnamed1"/>
</dbReference>
<evidence type="ECO:0000256" key="1">
    <source>
        <dbReference type="ARBA" id="ARBA00004651"/>
    </source>
</evidence>
<evidence type="ECO:0000256" key="2">
    <source>
        <dbReference type="ARBA" id="ARBA00022448"/>
    </source>
</evidence>
<keyword evidence="9" id="KW-0614">Plasmid</keyword>
<feature type="transmembrane region" description="Helical" evidence="8">
    <location>
        <begin position="128"/>
        <end position="146"/>
    </location>
</feature>
<feature type="transmembrane region" description="Helical" evidence="8">
    <location>
        <begin position="20"/>
        <end position="41"/>
    </location>
</feature>
<sequence>MRMSQSPTQTVSLGSILTRYGIVLSFIILLVTLAIISPNFLSPNNLFNVLRQVSINGVLAVGMTFVILTAGIDLSIGAILALSGAVAASLVTGSAPMNPVLAVLAGTATGMACGALNGVLIARFAVPAFVVTLGMLSVARGATLLYSGGRPVANLSGEFRWLGQGVVAGIPVPVILFAIVFAIAAFVLRYTVYGRRIYAVGGNPKSARTSGINPARIVFSVYVIMGALAGLAGVMLTARTTAALPQAGLGYELDAIAAVVIGGTSLTGGVGRIGYTLIGVLMIGVISNGLDLLGVSSYYQQIIKGSIIVLSVMIDRSRSRHS</sequence>
<evidence type="ECO:0000256" key="5">
    <source>
        <dbReference type="ARBA" id="ARBA00022692"/>
    </source>
</evidence>
<dbReference type="Pfam" id="PF02653">
    <property type="entry name" value="BPD_transp_2"/>
    <property type="match status" value="1"/>
</dbReference>
<organism evidence="9 10">
    <name type="scientific">Thioclava litoralis</name>
    <dbReference type="NCBI Taxonomy" id="3076557"/>
    <lineage>
        <taxon>Bacteria</taxon>
        <taxon>Pseudomonadati</taxon>
        <taxon>Pseudomonadota</taxon>
        <taxon>Alphaproteobacteria</taxon>
        <taxon>Rhodobacterales</taxon>
        <taxon>Paracoccaceae</taxon>
        <taxon>Thioclava</taxon>
    </lineage>
</organism>
<name>A0ABZ1E5N4_9RHOB</name>
<gene>
    <name evidence="9" type="ORF">RPE78_14955</name>
</gene>
<keyword evidence="10" id="KW-1185">Reference proteome</keyword>
<evidence type="ECO:0000313" key="10">
    <source>
        <dbReference type="Proteomes" id="UP001623290"/>
    </source>
</evidence>
<evidence type="ECO:0000256" key="7">
    <source>
        <dbReference type="ARBA" id="ARBA00023136"/>
    </source>
</evidence>
<evidence type="ECO:0000256" key="3">
    <source>
        <dbReference type="ARBA" id="ARBA00022475"/>
    </source>
</evidence>
<keyword evidence="6 8" id="KW-1133">Transmembrane helix</keyword>
<evidence type="ECO:0000313" key="9">
    <source>
        <dbReference type="EMBL" id="WRY35137.1"/>
    </source>
</evidence>
<evidence type="ECO:0000256" key="6">
    <source>
        <dbReference type="ARBA" id="ARBA00022989"/>
    </source>
</evidence>
<keyword evidence="7 8" id="KW-0472">Membrane</keyword>
<dbReference type="InterPro" id="IPR001851">
    <property type="entry name" value="ABC_transp_permease"/>
</dbReference>
<dbReference type="CDD" id="cd06579">
    <property type="entry name" value="TM_PBP1_transp_AraH_like"/>
    <property type="match status" value="1"/>
</dbReference>
<feature type="transmembrane region" description="Helical" evidence="8">
    <location>
        <begin position="273"/>
        <end position="290"/>
    </location>
</feature>
<dbReference type="PANTHER" id="PTHR32196:SF21">
    <property type="entry name" value="ABC TRANSPORTER PERMEASE PROTEIN YPHD-RELATED"/>
    <property type="match status" value="1"/>
</dbReference>
<keyword evidence="3" id="KW-1003">Cell membrane</keyword>
<accession>A0ABZ1E5N4</accession>
<feature type="transmembrane region" description="Helical" evidence="8">
    <location>
        <begin position="217"/>
        <end position="236"/>
    </location>
</feature>
<evidence type="ECO:0000256" key="8">
    <source>
        <dbReference type="SAM" id="Phobius"/>
    </source>
</evidence>
<geneLocation type="plasmid" evidence="9 10">
    <name>unnamed1</name>
</geneLocation>
<protein>
    <submittedName>
        <fullName evidence="9">ABC transporter permease</fullName>
    </submittedName>
</protein>
<dbReference type="PANTHER" id="PTHR32196">
    <property type="entry name" value="ABC TRANSPORTER PERMEASE PROTEIN YPHD-RELATED-RELATED"/>
    <property type="match status" value="1"/>
</dbReference>
<feature type="transmembrane region" description="Helical" evidence="8">
    <location>
        <begin position="53"/>
        <end position="80"/>
    </location>
</feature>
<keyword evidence="5 8" id="KW-0812">Transmembrane</keyword>
<evidence type="ECO:0000256" key="4">
    <source>
        <dbReference type="ARBA" id="ARBA00022519"/>
    </source>
</evidence>
<comment type="subcellular location">
    <subcellularLocation>
        <location evidence="1">Cell membrane</location>
        <topology evidence="1">Multi-pass membrane protein</topology>
    </subcellularLocation>
</comment>
<feature type="transmembrane region" description="Helical" evidence="8">
    <location>
        <begin position="100"/>
        <end position="121"/>
    </location>
</feature>
<reference evidence="9 10" key="1">
    <citation type="submission" date="2023-09" db="EMBL/GenBank/DDBJ databases">
        <title>Thioclava shenzhenensis sp. nov., a multidrug resistant bacteria-antagonizing species isolated from coastal seawater.</title>
        <authorList>
            <person name="Long M."/>
        </authorList>
    </citation>
    <scope>NUCLEOTIDE SEQUENCE [LARGE SCALE GENOMIC DNA]</scope>
    <source>
        <strain evidence="9 10">FTW29</strain>
        <plasmid evidence="9 10">unnamed1</plasmid>
    </source>
</reference>